<dbReference type="OrthoDB" id="828114at2"/>
<protein>
    <submittedName>
        <fullName evidence="1">Uncharacterized protein</fullName>
    </submittedName>
</protein>
<reference evidence="2" key="1">
    <citation type="submission" date="2016-11" db="EMBL/GenBank/DDBJ databases">
        <authorList>
            <person name="Varghese N."/>
            <person name="Submissions S."/>
        </authorList>
    </citation>
    <scope>NUCLEOTIDE SEQUENCE [LARGE SCALE GENOMIC DNA]</scope>
    <source>
        <strain evidence="2">DSM 15292</strain>
    </source>
</reference>
<dbReference type="Proteomes" id="UP000185221">
    <property type="component" value="Unassembled WGS sequence"/>
</dbReference>
<accession>A0A1N6FTF4</accession>
<sequence length="119" mass="13698">MKGNNPNSKIFQQRITMMLALLLCLFISSVEYLPETTQAIYEEQQQENSSDQDQHQTFLNVAVDAVVPFVVHVSHTVMYLIYQIEQENTPGYHVETNVFSHPNQLVEILFERIISTKGP</sequence>
<dbReference type="EMBL" id="FSRC01000002">
    <property type="protein sequence ID" value="SIN98606.1"/>
    <property type="molecule type" value="Genomic_DNA"/>
</dbReference>
<evidence type="ECO:0000313" key="2">
    <source>
        <dbReference type="Proteomes" id="UP000185221"/>
    </source>
</evidence>
<evidence type="ECO:0000313" key="1">
    <source>
        <dbReference type="EMBL" id="SIN98606.1"/>
    </source>
</evidence>
<dbReference type="RefSeq" id="WP_074225523.1">
    <property type="nucleotide sequence ID" value="NZ_FSRC01000002.1"/>
</dbReference>
<gene>
    <name evidence="1" type="ORF">SAMN05444394_2716</name>
</gene>
<keyword evidence="2" id="KW-1185">Reference proteome</keyword>
<dbReference type="AlphaFoldDB" id="A0A1N6FTF4"/>
<dbReference type="STRING" id="226505.SAMN05444394_2716"/>
<organism evidence="1 2">
    <name type="scientific">Algoriphagus halophilus</name>
    <dbReference type="NCBI Taxonomy" id="226505"/>
    <lineage>
        <taxon>Bacteria</taxon>
        <taxon>Pseudomonadati</taxon>
        <taxon>Bacteroidota</taxon>
        <taxon>Cytophagia</taxon>
        <taxon>Cytophagales</taxon>
        <taxon>Cyclobacteriaceae</taxon>
        <taxon>Algoriphagus</taxon>
    </lineage>
</organism>
<proteinExistence type="predicted"/>
<name>A0A1N6FTF4_9BACT</name>